<dbReference type="EMBL" id="JAPNKE010000002">
    <property type="protein sequence ID" value="MCY1005828.1"/>
    <property type="molecule type" value="Genomic_DNA"/>
</dbReference>
<evidence type="ECO:0000313" key="2">
    <source>
        <dbReference type="Proteomes" id="UP001150924"/>
    </source>
</evidence>
<dbReference type="Pfam" id="PF13376">
    <property type="entry name" value="OmdA"/>
    <property type="match status" value="1"/>
</dbReference>
<gene>
    <name evidence="1" type="ORF">OV079_09665</name>
</gene>
<comment type="caution">
    <text evidence="1">The sequence shown here is derived from an EMBL/GenBank/DDBJ whole genome shotgun (WGS) entry which is preliminary data.</text>
</comment>
<reference evidence="1" key="1">
    <citation type="submission" date="2022-11" db="EMBL/GenBank/DDBJ databases">
        <title>Minimal conservation of predation-associated metabolite biosynthetic gene clusters underscores biosynthetic potential of Myxococcota including descriptions for ten novel species: Archangium lansinium sp. nov., Myxococcus landrumus sp. nov., Nannocystis bai.</title>
        <authorList>
            <person name="Ahearne A."/>
            <person name="Stevens C."/>
            <person name="Phillips K."/>
        </authorList>
    </citation>
    <scope>NUCLEOTIDE SEQUENCE</scope>
    <source>
        <strain evidence="1">Na p29</strain>
    </source>
</reference>
<proteinExistence type="predicted"/>
<accession>A0A9X3EKN5</accession>
<sequence length="193" mass="21546">MSTAPTLPTVLFADAEAFSRWLATHHRSSPGLWLQLAKKGKQLRSLSYSEAVDVALMWGWIDSQKRAHDADSWLQRFTPRGPRSLWSQVNRERVAALLERGAMQPSGLAEVERARADGRWDAAYAPASRIEVPAALTAALARNPAAQAAFAELDAANRYAMLWRLQTAKKPETRERQIAKFVEMLARGGKIHE</sequence>
<dbReference type="AlphaFoldDB" id="A0A9X3EKN5"/>
<dbReference type="RefSeq" id="WP_267767683.1">
    <property type="nucleotide sequence ID" value="NZ_JAPNKE010000002.1"/>
</dbReference>
<keyword evidence="2" id="KW-1185">Reference proteome</keyword>
<protein>
    <submittedName>
        <fullName evidence="1">YdeI/OmpD-associated family protein</fullName>
    </submittedName>
</protein>
<dbReference type="Proteomes" id="UP001150924">
    <property type="component" value="Unassembled WGS sequence"/>
</dbReference>
<organism evidence="1 2">
    <name type="scientific">Nannocystis pusilla</name>
    <dbReference type="NCBI Taxonomy" id="889268"/>
    <lineage>
        <taxon>Bacteria</taxon>
        <taxon>Pseudomonadati</taxon>
        <taxon>Myxococcota</taxon>
        <taxon>Polyangia</taxon>
        <taxon>Nannocystales</taxon>
        <taxon>Nannocystaceae</taxon>
        <taxon>Nannocystis</taxon>
    </lineage>
</organism>
<name>A0A9X3EKN5_9BACT</name>
<evidence type="ECO:0000313" key="1">
    <source>
        <dbReference type="EMBL" id="MCY1005828.1"/>
    </source>
</evidence>